<dbReference type="EMBL" id="JBHSMJ010000004">
    <property type="protein sequence ID" value="MFC5446851.1"/>
    <property type="molecule type" value="Genomic_DNA"/>
</dbReference>
<gene>
    <name evidence="2" type="ORF">ACFPOG_01130</name>
</gene>
<accession>A0ABW0K2S3</accession>
<comment type="caution">
    <text evidence="2">The sequence shown here is derived from an EMBL/GenBank/DDBJ whole genome shotgun (WGS) entry which is preliminary data.</text>
</comment>
<name>A0ABW0K2S3_9BACL</name>
<protein>
    <submittedName>
        <fullName evidence="2">Uncharacterized protein</fullName>
    </submittedName>
</protein>
<dbReference type="RefSeq" id="WP_270880454.1">
    <property type="nucleotide sequence ID" value="NZ_JAQFVF010000033.1"/>
</dbReference>
<reference evidence="3" key="1">
    <citation type="journal article" date="2019" name="Int. J. Syst. Evol. Microbiol.">
        <title>The Global Catalogue of Microorganisms (GCM) 10K type strain sequencing project: providing services to taxonomists for standard genome sequencing and annotation.</title>
        <authorList>
            <consortium name="The Broad Institute Genomics Platform"/>
            <consortium name="The Broad Institute Genome Sequencing Center for Infectious Disease"/>
            <person name="Wu L."/>
            <person name="Ma J."/>
        </authorList>
    </citation>
    <scope>NUCLEOTIDE SEQUENCE [LARGE SCALE GENOMIC DNA]</scope>
    <source>
        <strain evidence="3">KACC 11904</strain>
    </source>
</reference>
<proteinExistence type="predicted"/>
<feature type="coiled-coil region" evidence="1">
    <location>
        <begin position="387"/>
        <end position="421"/>
    </location>
</feature>
<evidence type="ECO:0000313" key="2">
    <source>
        <dbReference type="EMBL" id="MFC5446851.1"/>
    </source>
</evidence>
<evidence type="ECO:0000313" key="3">
    <source>
        <dbReference type="Proteomes" id="UP001596044"/>
    </source>
</evidence>
<keyword evidence="3" id="KW-1185">Reference proteome</keyword>
<organism evidence="2 3">
    <name type="scientific">Paenibacillus aestuarii</name>
    <dbReference type="NCBI Taxonomy" id="516965"/>
    <lineage>
        <taxon>Bacteria</taxon>
        <taxon>Bacillati</taxon>
        <taxon>Bacillota</taxon>
        <taxon>Bacilli</taxon>
        <taxon>Bacillales</taxon>
        <taxon>Paenibacillaceae</taxon>
        <taxon>Paenibacillus</taxon>
    </lineage>
</organism>
<keyword evidence="1" id="KW-0175">Coiled coil</keyword>
<sequence>MKVLYSKCNRERKTEFQIQTIIFENNGIKQVKKKPLTKEAVGHIQAIRNNCDLLQQSYSNIRILNGHLENGELIYPYVRGKSLDGILLDLIQRNQKEEFLFRIKQFNDLLNHLQYGRKENFIANESFLEVFGVELQLDDVICLNPANIDLIFDNLFEDAEGNKIILDCEWVFPFRIPVKYILFRSIYAFWVKHQHYIAQLFSFNELCIESGISESLIQPFTEMEENYFQKYVHGEYNGLRAYQKDIYSLDDMKKNYHNQEALQRFNIRTYSENQNESIPTYCSIHEMEYSLDISHVTSVITIKPVDIDAVVEIKYISLDNEKVKLDSTSTQSQIRFENLIILNQTETTLSFVADQETKIEINKLNDINQLNFVMKVTPINAEFFESYKITKTKNKEFEEQYNELQKLRAETLLELNNVQNKLTEAVEALSYHSNEVKLLTDLNDEKLKLLEENEISIQSLENSLKEIYSSKSWKLTKPLRSLMKIIRR</sequence>
<dbReference type="Proteomes" id="UP001596044">
    <property type="component" value="Unassembled WGS sequence"/>
</dbReference>
<evidence type="ECO:0000256" key="1">
    <source>
        <dbReference type="SAM" id="Coils"/>
    </source>
</evidence>